<keyword evidence="3" id="KW-0378">Hydrolase</keyword>
<dbReference type="Gene3D" id="2.30.30.30">
    <property type="match status" value="1"/>
</dbReference>
<keyword evidence="1" id="KW-0812">Transmembrane</keyword>
<name>A0A3L6FWA7_MAIZE</name>
<dbReference type="GO" id="GO:0005840">
    <property type="term" value="C:ribosome"/>
    <property type="evidence" value="ECO:0007669"/>
    <property type="project" value="InterPro"/>
</dbReference>
<dbReference type="InterPro" id="IPR014722">
    <property type="entry name" value="Rib_uL2_dom2"/>
</dbReference>
<evidence type="ECO:0000256" key="1">
    <source>
        <dbReference type="SAM" id="Phobius"/>
    </source>
</evidence>
<dbReference type="InterPro" id="IPR000876">
    <property type="entry name" value="Ribosomal_eS4"/>
</dbReference>
<dbReference type="Pfam" id="PF26142">
    <property type="entry name" value="DD_DDX21-DDX50"/>
    <property type="match status" value="1"/>
</dbReference>
<dbReference type="FunFam" id="2.30.30.30:FF:000031">
    <property type="entry name" value="40S ribosomal protein S4-3"/>
    <property type="match status" value="1"/>
</dbReference>
<protein>
    <submittedName>
        <fullName evidence="3">DEAD-box ATP-dependent RNA helicase 7</fullName>
    </submittedName>
</protein>
<dbReference type="PANTHER" id="PTHR11581:SF44">
    <property type="entry name" value="RIBOSOMAL PROTEIN S4E CENTRAL REGION DOMAIN-CONTAINING PROTEIN"/>
    <property type="match status" value="1"/>
</dbReference>
<keyword evidence="3" id="KW-0067">ATP-binding</keyword>
<dbReference type="InterPro" id="IPR059027">
    <property type="entry name" value="DD_DDX21-DDX50"/>
</dbReference>
<keyword evidence="3" id="KW-0347">Helicase</keyword>
<feature type="transmembrane region" description="Helical" evidence="1">
    <location>
        <begin position="29"/>
        <end position="53"/>
    </location>
</feature>
<gene>
    <name evidence="3" type="primary">Os09g0520700_7</name>
    <name evidence="3" type="ORF">Zm00014a_025755</name>
</gene>
<accession>A0A3L6FWA7</accession>
<dbReference type="GO" id="GO:0006412">
    <property type="term" value="P:translation"/>
    <property type="evidence" value="ECO:0007669"/>
    <property type="project" value="InterPro"/>
</dbReference>
<dbReference type="PANTHER" id="PTHR11581">
    <property type="entry name" value="30S/40S RIBOSOMAL PROTEIN S4"/>
    <property type="match status" value="1"/>
</dbReference>
<dbReference type="ExpressionAtlas" id="A0A3L6FWA7">
    <property type="expression patterns" value="baseline and differential"/>
</dbReference>
<dbReference type="InterPro" id="IPR041982">
    <property type="entry name" value="Ribosomal_eS4_KOW"/>
</dbReference>
<dbReference type="EMBL" id="NCVQ01000003">
    <property type="protein sequence ID" value="PWZ39158.1"/>
    <property type="molecule type" value="Genomic_DNA"/>
</dbReference>
<dbReference type="GO" id="GO:0004386">
    <property type="term" value="F:helicase activity"/>
    <property type="evidence" value="ECO:0007669"/>
    <property type="project" value="UniProtKB-KW"/>
</dbReference>
<reference evidence="3" key="1">
    <citation type="journal article" date="2018" name="Nat. Genet.">
        <title>Extensive intraspecific gene order and gene structural variations between Mo17 and other maize genomes.</title>
        <authorList>
            <person name="Sun S."/>
            <person name="Zhou Y."/>
            <person name="Chen J."/>
            <person name="Shi J."/>
            <person name="Zhao H."/>
            <person name="Zhao H."/>
            <person name="Song W."/>
            <person name="Zhang M."/>
            <person name="Cui Y."/>
            <person name="Dong X."/>
            <person name="Liu H."/>
            <person name="Ma X."/>
            <person name="Jiao Y."/>
            <person name="Wang B."/>
            <person name="Wei X."/>
            <person name="Stein J.C."/>
            <person name="Glaubitz J.C."/>
            <person name="Lu F."/>
            <person name="Yu G."/>
            <person name="Liang C."/>
            <person name="Fengler K."/>
            <person name="Li B."/>
            <person name="Rafalski A."/>
            <person name="Schnable P.S."/>
            <person name="Ware D.H."/>
            <person name="Buckler E.S."/>
            <person name="Lai J."/>
        </authorList>
    </citation>
    <scope>NUCLEOTIDE SEQUENCE [LARGE SCALE GENOMIC DNA]</scope>
    <source>
        <tissue evidence="3">Seedling</tissue>
    </source>
</reference>
<keyword evidence="1" id="KW-0472">Membrane</keyword>
<dbReference type="CDD" id="cd06087">
    <property type="entry name" value="KOW_RPS4"/>
    <property type="match status" value="1"/>
</dbReference>
<feature type="domain" description="DDX21/DDX50 dimerisation" evidence="2">
    <location>
        <begin position="375"/>
        <end position="427"/>
    </location>
</feature>
<keyword evidence="1" id="KW-1133">Transmembrane helix</keyword>
<dbReference type="Proteomes" id="UP000251960">
    <property type="component" value="Chromosome 2"/>
</dbReference>
<evidence type="ECO:0000313" key="3">
    <source>
        <dbReference type="EMBL" id="PWZ39158.1"/>
    </source>
</evidence>
<comment type="caution">
    <text evidence="3">The sequence shown here is derived from an EMBL/GenBank/DDBJ whole genome shotgun (WGS) entry which is preliminary data.</text>
</comment>
<dbReference type="AlphaFoldDB" id="A0A3L6FWA7"/>
<sequence>MGLFASYLDSNPRTKLPICSFMKCWKRKILIFSLIFSTAQAPLLLIHATHYFLEATDVISPSSSSLPQALAELPHAILFPGVHPCGNHHLGAPLPAPPTAAPPGSLPARTLSRGWCRPFLQHVVLPPLAPSSPTPEMPLLLHQPLLLLNASADHHLPWRRSSPISSCQGAVAELALPQPWTPSGHPSPISPRPHPLAAAPSYSWWLSLLPWMLAVLPSLVLTSAPCVGWPVAPALGELGTEPAKLQVEEIPSQAEQVLIQNQQLPAMEKEKQSVPECSLQKSVSSGCLNSADWMNGPARPNFLDFQGLDFEAAFGLRRAYSEGDIQVITLADPCLSILHSNTGVAVMLYEPRYKHSVSRLEREPGVKFKHISAPQPTDVAQSAGSEAVDAIASVSDSVIPIFRQQAEQLLSSSSLSAADLLAKALAKAVVCYNIPVIVFLHRRGHICSHWCYLQFDVGNVVMVTGGRNTGRVGVMKNWEKHKGIFEVIDVLLGVFACYV</sequence>
<dbReference type="GO" id="GO:0003735">
    <property type="term" value="F:structural constituent of ribosome"/>
    <property type="evidence" value="ECO:0007669"/>
    <property type="project" value="InterPro"/>
</dbReference>
<evidence type="ECO:0000259" key="2">
    <source>
        <dbReference type="Pfam" id="PF26142"/>
    </source>
</evidence>
<organism evidence="3">
    <name type="scientific">Zea mays</name>
    <name type="common">Maize</name>
    <dbReference type="NCBI Taxonomy" id="4577"/>
    <lineage>
        <taxon>Eukaryota</taxon>
        <taxon>Viridiplantae</taxon>
        <taxon>Streptophyta</taxon>
        <taxon>Embryophyta</taxon>
        <taxon>Tracheophyta</taxon>
        <taxon>Spermatophyta</taxon>
        <taxon>Magnoliopsida</taxon>
        <taxon>Liliopsida</taxon>
        <taxon>Poales</taxon>
        <taxon>Poaceae</taxon>
        <taxon>PACMAD clade</taxon>
        <taxon>Panicoideae</taxon>
        <taxon>Andropogonodae</taxon>
        <taxon>Andropogoneae</taxon>
        <taxon>Tripsacinae</taxon>
        <taxon>Zea</taxon>
    </lineage>
</organism>
<keyword evidence="3" id="KW-0547">Nucleotide-binding</keyword>
<proteinExistence type="predicted"/>